<gene>
    <name evidence="3" type="ORF">San01_43600</name>
</gene>
<dbReference type="OrthoDB" id="3217869at2"/>
<keyword evidence="2" id="KW-0472">Membrane</keyword>
<keyword evidence="2" id="KW-0812">Transmembrane</keyword>
<organism evidence="3 4">
    <name type="scientific">Streptomyces angustmyceticus</name>
    <dbReference type="NCBI Taxonomy" id="285578"/>
    <lineage>
        <taxon>Bacteria</taxon>
        <taxon>Bacillati</taxon>
        <taxon>Actinomycetota</taxon>
        <taxon>Actinomycetes</taxon>
        <taxon>Kitasatosporales</taxon>
        <taxon>Streptomycetaceae</taxon>
        <taxon>Streptomyces</taxon>
    </lineage>
</organism>
<evidence type="ECO:0000256" key="1">
    <source>
        <dbReference type="SAM" id="MobiDB-lite"/>
    </source>
</evidence>
<keyword evidence="4" id="KW-1185">Reference proteome</keyword>
<comment type="caution">
    <text evidence="3">The sequence shown here is derived from an EMBL/GenBank/DDBJ whole genome shotgun (WGS) entry which is preliminary data.</text>
</comment>
<evidence type="ECO:0000313" key="3">
    <source>
        <dbReference type="EMBL" id="GES31873.1"/>
    </source>
</evidence>
<feature type="transmembrane region" description="Helical" evidence="2">
    <location>
        <begin position="44"/>
        <end position="68"/>
    </location>
</feature>
<feature type="compositionally biased region" description="Gly residues" evidence="1">
    <location>
        <begin position="7"/>
        <end position="18"/>
    </location>
</feature>
<dbReference type="EMBL" id="BLAG01000011">
    <property type="protein sequence ID" value="GES31873.1"/>
    <property type="molecule type" value="Genomic_DNA"/>
</dbReference>
<reference evidence="3 4" key="1">
    <citation type="submission" date="2019-10" db="EMBL/GenBank/DDBJ databases">
        <title>Whole genome shotgun sequence of Streptomyces angustmyceticus NBRC 3934.</title>
        <authorList>
            <person name="Hosoyama A."/>
            <person name="Ichikawa N."/>
            <person name="Kimura A."/>
            <person name="Kitahashi Y."/>
            <person name="Komaki H."/>
            <person name="Uohara A."/>
        </authorList>
    </citation>
    <scope>NUCLEOTIDE SEQUENCE [LARGE SCALE GENOMIC DNA]</scope>
    <source>
        <strain evidence="3 4">NBRC 3934</strain>
    </source>
</reference>
<feature type="transmembrane region" description="Helical" evidence="2">
    <location>
        <begin position="217"/>
        <end position="237"/>
    </location>
</feature>
<protein>
    <recommendedName>
        <fullName evidence="5">ABC transporter permease</fullName>
    </recommendedName>
</protein>
<keyword evidence="2" id="KW-1133">Transmembrane helix</keyword>
<accession>A0A5J4LCG7</accession>
<proteinExistence type="predicted"/>
<dbReference type="AlphaFoldDB" id="A0A5J4LCG7"/>
<dbReference type="RefSeq" id="WP_086721820.1">
    <property type="nucleotide sequence ID" value="NZ_BLAG01000011.1"/>
</dbReference>
<feature type="transmembrane region" description="Helical" evidence="2">
    <location>
        <begin position="330"/>
        <end position="351"/>
    </location>
</feature>
<feature type="region of interest" description="Disordered" evidence="1">
    <location>
        <begin position="1"/>
        <end position="27"/>
    </location>
</feature>
<evidence type="ECO:0008006" key="5">
    <source>
        <dbReference type="Google" id="ProtNLM"/>
    </source>
</evidence>
<dbReference type="GeneID" id="96752997"/>
<name>A0A5J4LCG7_9ACTN</name>
<dbReference type="Proteomes" id="UP000325598">
    <property type="component" value="Unassembled WGS sequence"/>
</dbReference>
<evidence type="ECO:0000256" key="2">
    <source>
        <dbReference type="SAM" id="Phobius"/>
    </source>
</evidence>
<feature type="transmembrane region" description="Helical" evidence="2">
    <location>
        <begin position="249"/>
        <end position="270"/>
    </location>
</feature>
<feature type="transmembrane region" description="Helical" evidence="2">
    <location>
        <begin position="184"/>
        <end position="205"/>
    </location>
</feature>
<evidence type="ECO:0000313" key="4">
    <source>
        <dbReference type="Proteomes" id="UP000325598"/>
    </source>
</evidence>
<sequence>MSDHRGGSGVPGGSGAPGGSATHGAHGGPKAVAARWAAFKASPYLPAVVLTLIVAAAAGLFAGSYTYAMANPTPRSIPTAVVGSPGTPAVKAFTQGMEKALNASLRLTGYPTYGRARRAVDEQEEFAILRARGRGVELDLSGASGATVAQLLAQSGAQVGRAAGVDVRIRDIKPLQKGDPRGLALFYISLAAVIIGFVGAIQLSVHARALEPAERIAVTAAYALLGGFAIAAVVDWWLGALRLPFTESWLILALTMFTSGMVFTMFNALIGRWAMIPTWGLMVLLGNPSSGGAVSWPLLPSALGLVGRWLPPGGSVNAQHTAVYFGGHQHAFPFLVLAGWSLLSCTVFWVWRHRHPGGRETAPALAADA</sequence>